<evidence type="ECO:0000313" key="1">
    <source>
        <dbReference type="EMBL" id="AYV83813.1"/>
    </source>
</evidence>
<dbReference type="SUPFAM" id="SSF56281">
    <property type="entry name" value="Metallo-hydrolase/oxidoreductase"/>
    <property type="match status" value="1"/>
</dbReference>
<proteinExistence type="predicted"/>
<organism evidence="1">
    <name type="scientific">Hyperionvirus sp</name>
    <dbReference type="NCBI Taxonomy" id="2487770"/>
    <lineage>
        <taxon>Viruses</taxon>
        <taxon>Varidnaviria</taxon>
        <taxon>Bamfordvirae</taxon>
        <taxon>Nucleocytoviricota</taxon>
        <taxon>Megaviricetes</taxon>
        <taxon>Imitervirales</taxon>
        <taxon>Mimiviridae</taxon>
        <taxon>Klosneuvirinae</taxon>
    </lineage>
</organism>
<reference evidence="1" key="1">
    <citation type="submission" date="2018-10" db="EMBL/GenBank/DDBJ databases">
        <title>Hidden diversity of soil giant viruses.</title>
        <authorList>
            <person name="Schulz F."/>
            <person name="Alteio L."/>
            <person name="Goudeau D."/>
            <person name="Ryan E.M."/>
            <person name="Malmstrom R.R."/>
            <person name="Blanchard J."/>
            <person name="Woyke T."/>
        </authorList>
    </citation>
    <scope>NUCLEOTIDE SEQUENCE</scope>
    <source>
        <strain evidence="1">HYV1</strain>
    </source>
</reference>
<dbReference type="PANTHER" id="PTHR46504">
    <property type="entry name" value="TRNASE Z TRZ1"/>
    <property type="match status" value="1"/>
</dbReference>
<sequence>MTHKICSYGYIISEQRQKLKHIYKGLTGKELKDLKEANIEIHDQISIPIISFTGDTTINGVLANPEFMESNILIMECTHFHDSTIADAETHGHIHFQQILDNIDKFHNKWIVLCHFSQKYRTIKDIEPYIKVLNPQQRKKFIMWI</sequence>
<protein>
    <submittedName>
        <fullName evidence="1">TRNaseZ</fullName>
    </submittedName>
</protein>
<accession>A0A3G5AD42</accession>
<name>A0A3G5AD42_9VIRU</name>
<dbReference type="EMBL" id="MK072394">
    <property type="protein sequence ID" value="AYV83813.1"/>
    <property type="molecule type" value="Genomic_DNA"/>
</dbReference>
<dbReference type="Gene3D" id="3.60.15.10">
    <property type="entry name" value="Ribonuclease Z/Hydroxyacylglutathione hydrolase-like"/>
    <property type="match status" value="1"/>
</dbReference>
<dbReference type="InterPro" id="IPR036866">
    <property type="entry name" value="RibonucZ/Hydroxyglut_hydro"/>
</dbReference>
<dbReference type="PANTHER" id="PTHR46504:SF2">
    <property type="entry name" value="TRNASE Z TRZ1"/>
    <property type="match status" value="1"/>
</dbReference>
<gene>
    <name evidence="1" type="ORF">Hyperionvirus12_10</name>
</gene>